<dbReference type="EMBL" id="RJSF01000003">
    <property type="protein sequence ID" value="RNM17527.1"/>
    <property type="molecule type" value="Genomic_DNA"/>
</dbReference>
<proteinExistence type="predicted"/>
<keyword evidence="4" id="KW-0812">Transmembrane</keyword>
<dbReference type="OrthoDB" id="3743969at2"/>
<evidence type="ECO:0000256" key="1">
    <source>
        <dbReference type="ARBA" id="ARBA00023015"/>
    </source>
</evidence>
<evidence type="ECO:0000259" key="5">
    <source>
        <dbReference type="Pfam" id="PF13490"/>
    </source>
</evidence>
<keyword evidence="7" id="KW-1185">Reference proteome</keyword>
<protein>
    <recommendedName>
        <fullName evidence="5">Putative zinc-finger domain-containing protein</fullName>
    </recommendedName>
</protein>
<dbReference type="Gene3D" id="1.10.10.1320">
    <property type="entry name" value="Anti-sigma factor, zinc-finger domain"/>
    <property type="match status" value="1"/>
</dbReference>
<feature type="domain" description="Putative zinc-finger" evidence="5">
    <location>
        <begin position="50"/>
        <end position="76"/>
    </location>
</feature>
<dbReference type="InterPro" id="IPR041916">
    <property type="entry name" value="Anti_sigma_zinc_sf"/>
</dbReference>
<evidence type="ECO:0000313" key="6">
    <source>
        <dbReference type="EMBL" id="RNM17527.1"/>
    </source>
</evidence>
<evidence type="ECO:0000256" key="2">
    <source>
        <dbReference type="ARBA" id="ARBA00023163"/>
    </source>
</evidence>
<keyword evidence="4" id="KW-0472">Membrane</keyword>
<dbReference type="InterPro" id="IPR027383">
    <property type="entry name" value="Znf_put"/>
</dbReference>
<dbReference type="AlphaFoldDB" id="A0A3N0GYI2"/>
<evidence type="ECO:0000256" key="4">
    <source>
        <dbReference type="SAM" id="Phobius"/>
    </source>
</evidence>
<reference evidence="6 7" key="1">
    <citation type="submission" date="2018-11" db="EMBL/GenBank/DDBJ databases">
        <authorList>
            <person name="Li F."/>
        </authorList>
    </citation>
    <scope>NUCLEOTIDE SEQUENCE [LARGE SCALE GENOMIC DNA]</scope>
    <source>
        <strain evidence="6 7">Gsoil 818</strain>
    </source>
</reference>
<keyword evidence="1" id="KW-0805">Transcription regulation</keyword>
<evidence type="ECO:0000313" key="7">
    <source>
        <dbReference type="Proteomes" id="UP000279994"/>
    </source>
</evidence>
<evidence type="ECO:0000256" key="3">
    <source>
        <dbReference type="SAM" id="MobiDB-lite"/>
    </source>
</evidence>
<keyword evidence="2" id="KW-0804">Transcription</keyword>
<name>A0A3N0GYI2_9ACTN</name>
<sequence length="197" mass="20453">MVARCCARPWPTEPRRPAGCASPAPCSPDAPGEGHAVILKLHGHIGSTASALVDGQLSPEEEERAWKHVLGCPGCRRLVEREGWIKQRLAGLAAPSAFAPPPRLLGSLYDVDAWATVDEIERRSVRRRAASVLVGAGSVSLAVMAVVAVTSPPAGRGELPGERAPAMIGSKTAPVRDSAGTGATADVENAAFGGRTR</sequence>
<accession>A0A3N0GYI2</accession>
<comment type="caution">
    <text evidence="6">The sequence shown here is derived from an EMBL/GenBank/DDBJ whole genome shotgun (WGS) entry which is preliminary data.</text>
</comment>
<feature type="region of interest" description="Disordered" evidence="3">
    <location>
        <begin position="152"/>
        <end position="197"/>
    </location>
</feature>
<dbReference type="Proteomes" id="UP000279994">
    <property type="component" value="Unassembled WGS sequence"/>
</dbReference>
<organism evidence="6 7">
    <name type="scientific">Nocardioides pocheonensis</name>
    <dbReference type="NCBI Taxonomy" id="661485"/>
    <lineage>
        <taxon>Bacteria</taxon>
        <taxon>Bacillati</taxon>
        <taxon>Actinomycetota</taxon>
        <taxon>Actinomycetes</taxon>
        <taxon>Propionibacteriales</taxon>
        <taxon>Nocardioidaceae</taxon>
        <taxon>Nocardioides</taxon>
    </lineage>
</organism>
<feature type="transmembrane region" description="Helical" evidence="4">
    <location>
        <begin position="129"/>
        <end position="149"/>
    </location>
</feature>
<dbReference type="Pfam" id="PF13490">
    <property type="entry name" value="zf-HC2"/>
    <property type="match status" value="1"/>
</dbReference>
<gene>
    <name evidence="6" type="ORF">EFL26_01740</name>
</gene>
<keyword evidence="4" id="KW-1133">Transmembrane helix</keyword>